<proteinExistence type="predicted"/>
<evidence type="ECO:0000256" key="1">
    <source>
        <dbReference type="SAM" id="MobiDB-lite"/>
    </source>
</evidence>
<evidence type="ECO:0000313" key="3">
    <source>
        <dbReference type="Proteomes" id="UP000663193"/>
    </source>
</evidence>
<dbReference type="GO" id="GO:0006396">
    <property type="term" value="P:RNA processing"/>
    <property type="evidence" value="ECO:0007669"/>
    <property type="project" value="InterPro"/>
</dbReference>
<accession>A0A7U2I5N3</accession>
<dbReference type="GO" id="GO:1902555">
    <property type="term" value="C:endoribonuclease complex"/>
    <property type="evidence" value="ECO:0007669"/>
    <property type="project" value="UniProtKB-ARBA"/>
</dbReference>
<evidence type="ECO:0000313" key="2">
    <source>
        <dbReference type="EMBL" id="QRD00288.1"/>
    </source>
</evidence>
<reference evidence="3" key="1">
    <citation type="journal article" date="2021" name="BMC Genomics">
        <title>Chromosome-level genome assembly and manually-curated proteome of model necrotroph Parastagonospora nodorum Sn15 reveals a genome-wide trove of candidate effector homologs, and redundancy of virulence-related functions within an accessory chromosome.</title>
        <authorList>
            <person name="Bertazzoni S."/>
            <person name="Jones D.A.B."/>
            <person name="Phan H.T."/>
            <person name="Tan K.-C."/>
            <person name="Hane J.K."/>
        </authorList>
    </citation>
    <scope>NUCLEOTIDE SEQUENCE [LARGE SCALE GENOMIC DNA]</scope>
    <source>
        <strain evidence="3">SN15 / ATCC MYA-4574 / FGSC 10173)</strain>
    </source>
</reference>
<sequence length="191" mass="21163">MAMTDLVASRAAYLHEAAHMLAVSSPAASAFLGLARNRLIEDTELEVPAKEWDALRRETCGACGSMFVPGWSCKISSVPKSHQKGTKRKSKATDLDAFTNMVYQCLKCHRTTKQALQPQLRRHMKRSESNVAKQLPIISKSSNEEAPKVPKTANASSKQRQKSRKGGLQAMLEKNKTQNSKPGLDLMDFMM</sequence>
<dbReference type="EMBL" id="CP069032">
    <property type="protein sequence ID" value="QRD00288.1"/>
    <property type="molecule type" value="Genomic_DNA"/>
</dbReference>
<dbReference type="Proteomes" id="UP000663193">
    <property type="component" value="Chromosome 10"/>
</dbReference>
<dbReference type="PANTHER" id="PTHR14742">
    <property type="entry name" value="RIBONUCLEASE P SUBUNIT P21"/>
    <property type="match status" value="1"/>
</dbReference>
<feature type="region of interest" description="Disordered" evidence="1">
    <location>
        <begin position="121"/>
        <end position="191"/>
    </location>
</feature>
<dbReference type="PANTHER" id="PTHR14742:SF3">
    <property type="entry name" value="RIBONUCLEASE MRP PROTEIN SUBUNIT SNM1"/>
    <property type="match status" value="1"/>
</dbReference>
<protein>
    <submittedName>
        <fullName evidence="2">Uncharacterized protein</fullName>
    </submittedName>
</protein>
<keyword evidence="3" id="KW-1185">Reference proteome</keyword>
<dbReference type="InterPro" id="IPR007175">
    <property type="entry name" value="Rpr2/Snm1/Rpp21"/>
</dbReference>
<name>A0A7U2I5N3_PHANO</name>
<organism evidence="2 3">
    <name type="scientific">Phaeosphaeria nodorum (strain SN15 / ATCC MYA-4574 / FGSC 10173)</name>
    <name type="common">Glume blotch fungus</name>
    <name type="synonym">Parastagonospora nodorum</name>
    <dbReference type="NCBI Taxonomy" id="321614"/>
    <lineage>
        <taxon>Eukaryota</taxon>
        <taxon>Fungi</taxon>
        <taxon>Dikarya</taxon>
        <taxon>Ascomycota</taxon>
        <taxon>Pezizomycotina</taxon>
        <taxon>Dothideomycetes</taxon>
        <taxon>Pleosporomycetidae</taxon>
        <taxon>Pleosporales</taxon>
        <taxon>Pleosporineae</taxon>
        <taxon>Phaeosphaeriaceae</taxon>
        <taxon>Parastagonospora</taxon>
    </lineage>
</organism>
<gene>
    <name evidence="2" type="ORF">JI435_071640</name>
</gene>
<dbReference type="VEuPathDB" id="FungiDB:JI435_071640"/>
<dbReference type="AlphaFoldDB" id="A0A7U2I5N3"/>
<dbReference type="OrthoDB" id="438080at2759"/>
<dbReference type="GO" id="GO:1990904">
    <property type="term" value="C:ribonucleoprotein complex"/>
    <property type="evidence" value="ECO:0007669"/>
    <property type="project" value="UniProtKB-ARBA"/>
</dbReference>
<dbReference type="Pfam" id="PF04032">
    <property type="entry name" value="Rpr2"/>
    <property type="match status" value="1"/>
</dbReference>